<sequence>MAVAGPVRKPRASSKKPEIIQTVRKPEKASGVISLKTV</sequence>
<evidence type="ECO:0000313" key="2">
    <source>
        <dbReference type="EMBL" id="RFT17154.1"/>
    </source>
</evidence>
<feature type="region of interest" description="Disordered" evidence="1">
    <location>
        <begin position="1"/>
        <end position="38"/>
    </location>
</feature>
<evidence type="ECO:0000313" key="3">
    <source>
        <dbReference type="Proteomes" id="UP000257323"/>
    </source>
</evidence>
<proteinExistence type="predicted"/>
<dbReference type="AlphaFoldDB" id="A0A3E2BR14"/>
<accession>A0A3E2BR14</accession>
<protein>
    <submittedName>
        <fullName evidence="2">Uncharacterized protein</fullName>
    </submittedName>
</protein>
<name>A0A3E2BR14_9BACT</name>
<organism evidence="2 3">
    <name type="scientific">Candidatus Saccharicenans subterraneus</name>
    <dbReference type="NCBI Taxonomy" id="2508984"/>
    <lineage>
        <taxon>Bacteria</taxon>
        <taxon>Candidatus Aminicenantota</taxon>
        <taxon>Candidatus Aminicenantia</taxon>
        <taxon>Candidatus Aminicenantales</taxon>
        <taxon>Candidatus Saccharicenantaceae</taxon>
        <taxon>Candidatus Saccharicenans</taxon>
    </lineage>
</organism>
<reference evidence="2 3" key="1">
    <citation type="submission" date="2018-08" db="EMBL/GenBank/DDBJ databases">
        <title>Genome analysis of the thermophilic bacterium of the candidate phylum Aminicenantes from deep subsurface aquifer revealed its physiology and ecological role.</title>
        <authorList>
            <person name="Kadnikov V.V."/>
            <person name="Mardanov A.V."/>
            <person name="Beletsky A.V."/>
            <person name="Karnachuk O.V."/>
            <person name="Ravin N.V."/>
        </authorList>
    </citation>
    <scope>NUCLEOTIDE SEQUENCE [LARGE SCALE GENOMIC DNA]</scope>
    <source>
        <strain evidence="2">BY38</strain>
    </source>
</reference>
<comment type="caution">
    <text evidence="2">The sequence shown here is derived from an EMBL/GenBank/DDBJ whole genome shotgun (WGS) entry which is preliminary data.</text>
</comment>
<dbReference type="EMBL" id="QUAH01000001">
    <property type="protein sequence ID" value="RFT17154.1"/>
    <property type="molecule type" value="Genomic_DNA"/>
</dbReference>
<evidence type="ECO:0000256" key="1">
    <source>
        <dbReference type="SAM" id="MobiDB-lite"/>
    </source>
</evidence>
<gene>
    <name evidence="2" type="ORF">OP8BY_1096</name>
</gene>
<dbReference type="Proteomes" id="UP000257323">
    <property type="component" value="Unassembled WGS sequence"/>
</dbReference>